<dbReference type="EMBL" id="CP002599">
    <property type="protein sequence ID" value="AEA59773.1"/>
    <property type="molecule type" value="Genomic_DNA"/>
</dbReference>
<evidence type="ECO:0000313" key="1">
    <source>
        <dbReference type="EMBL" id="AEA59773.1"/>
    </source>
</evidence>
<reference evidence="1 2" key="1">
    <citation type="journal article" date="2011" name="J. Bacteriol.">
        <title>Complete genome sequence of Burkholderia gladioli BSR3.</title>
        <authorList>
            <person name="Seo Y.S."/>
            <person name="Lim J."/>
            <person name="Choi B.S."/>
            <person name="Kim H."/>
            <person name="Goo E."/>
            <person name="Lee B."/>
            <person name="Lim J.S."/>
            <person name="Choi I.Y."/>
            <person name="Moon J.S."/>
            <person name="Kim J."/>
            <person name="Hwang I."/>
        </authorList>
    </citation>
    <scope>NUCLEOTIDE SEQUENCE [LARGE SCALE GENOMIC DNA]</scope>
    <source>
        <strain evidence="1 2">BSR3</strain>
    </source>
</reference>
<protein>
    <submittedName>
        <fullName evidence="1">Uncharacterized protein</fullName>
    </submittedName>
</protein>
<dbReference type="RefSeq" id="WP_013697124.1">
    <property type="nucleotide sequence ID" value="NC_015381.1"/>
</dbReference>
<name>F2L9L0_BURGS</name>
<proteinExistence type="predicted"/>
<sequence>MGAPKSLKNSVVLAVLQDAVGTPGVPTGADDAFLVSNVDAKPISAEYVSRDFIRPYYGNSEQLSAAEHAEIDFEIEVSGSGAAGTAPKWARLLIASNFMETVTAGEKVVYAPVSDVVATPLTIYYFLDGLLHRVTDARGTVSWDFTVKKVPTMKFHFVGAYNPVTDTPLPANTDFSKIMRPKVARTGQTTWSMHGYTGALDSATLDIANTLNWASLIGSDDAEITDRKPTGKIVLQLPSVAEKNWWQTSIDATLGAFNITHGTVAGNIVKVDAPSVQLTNLTYSDQDSKVMLNADMTINPVNGNDELVITAM</sequence>
<evidence type="ECO:0000313" key="2">
    <source>
        <dbReference type="Proteomes" id="UP000008316"/>
    </source>
</evidence>
<dbReference type="HOGENOM" id="CLU_075043_0_0_4"/>
<keyword evidence="2" id="KW-1185">Reference proteome</keyword>
<organism evidence="1 2">
    <name type="scientific">Burkholderia gladioli (strain BSR3)</name>
    <dbReference type="NCBI Taxonomy" id="999541"/>
    <lineage>
        <taxon>Bacteria</taxon>
        <taxon>Pseudomonadati</taxon>
        <taxon>Pseudomonadota</taxon>
        <taxon>Betaproteobacteria</taxon>
        <taxon>Burkholderiales</taxon>
        <taxon>Burkholderiaceae</taxon>
        <taxon>Burkholderia</taxon>
    </lineage>
</organism>
<dbReference type="eggNOG" id="ENOG502ZAKV">
    <property type="taxonomic scope" value="Bacteria"/>
</dbReference>
<dbReference type="Pfam" id="PF18906">
    <property type="entry name" value="Phage_tube_2"/>
    <property type="match status" value="1"/>
</dbReference>
<dbReference type="InterPro" id="IPR044000">
    <property type="entry name" value="Phage_tube_2"/>
</dbReference>
<gene>
    <name evidence="1" type="ordered locus">bgla_1g10900</name>
</gene>
<dbReference type="AlphaFoldDB" id="F2L9L0"/>
<accession>F2L9L0</accession>
<dbReference type="KEGG" id="bgd:bgla_1g10900"/>
<dbReference type="STRING" id="999541.bgla_1g10900"/>
<dbReference type="Proteomes" id="UP000008316">
    <property type="component" value="Chromosome 1"/>
</dbReference>